<dbReference type="AlphaFoldDB" id="A0A1E1KY81"/>
<name>A0A1E1KY81_9HELO</name>
<dbReference type="OrthoDB" id="3561321at2759"/>
<organism evidence="1 2">
    <name type="scientific">Rhynchosporium agropyri</name>
    <dbReference type="NCBI Taxonomy" id="914238"/>
    <lineage>
        <taxon>Eukaryota</taxon>
        <taxon>Fungi</taxon>
        <taxon>Dikarya</taxon>
        <taxon>Ascomycota</taxon>
        <taxon>Pezizomycotina</taxon>
        <taxon>Leotiomycetes</taxon>
        <taxon>Helotiales</taxon>
        <taxon>Ploettnerulaceae</taxon>
        <taxon>Rhynchosporium</taxon>
    </lineage>
</organism>
<protein>
    <submittedName>
        <fullName evidence="1">Uncharacterized protein</fullName>
    </submittedName>
</protein>
<keyword evidence="2" id="KW-1185">Reference proteome</keyword>
<accession>A0A1E1KY81</accession>
<proteinExistence type="predicted"/>
<dbReference type="Proteomes" id="UP000178912">
    <property type="component" value="Unassembled WGS sequence"/>
</dbReference>
<dbReference type="EMBL" id="FJUX01000060">
    <property type="protein sequence ID" value="CZT03213.1"/>
    <property type="molecule type" value="Genomic_DNA"/>
</dbReference>
<sequence>MAPVKEIIKFEWRFSCTHIMKQDDPTVPPSLFLKIKVLPMDVLEPCVYCNQFKPTIDFKKSKAQKYKEDQEVLNNDKNTMDALQRGIYDAPGNAEILETNTKMMDTFKLSRANQIVKIEKSGNGGLVQPGHSTSLCTAIQKKIQTALAKTKILHQAEVIRLERARKAVLETTTKSAWMSNIPTAFAFTITPTSTNIFTSSHVLSEPKETKEAALIAEKLEIRCKTWEGYLNRIKNSGEEVLGSLEGDVLDGSWGNGMIVAEKDIQDTWVEVVRLMAT</sequence>
<gene>
    <name evidence="1" type="ORF">RAG0_10055</name>
</gene>
<evidence type="ECO:0000313" key="1">
    <source>
        <dbReference type="EMBL" id="CZT03213.1"/>
    </source>
</evidence>
<evidence type="ECO:0000313" key="2">
    <source>
        <dbReference type="Proteomes" id="UP000178912"/>
    </source>
</evidence>
<reference evidence="2" key="1">
    <citation type="submission" date="2016-03" db="EMBL/GenBank/DDBJ databases">
        <authorList>
            <person name="Guldener U."/>
        </authorList>
    </citation>
    <scope>NUCLEOTIDE SEQUENCE [LARGE SCALE GENOMIC DNA]</scope>
    <source>
        <strain evidence="2">04CH-RAC-A.6.1</strain>
    </source>
</reference>